<protein>
    <submittedName>
        <fullName evidence="1">General substrate transporter</fullName>
    </submittedName>
</protein>
<evidence type="ECO:0000313" key="2">
    <source>
        <dbReference type="Proteomes" id="UP000249748"/>
    </source>
</evidence>
<keyword evidence="2" id="KW-1185">Reference proteome</keyword>
<organism evidence="1 2">
    <name type="scientific">Aspergillus costaricaensis CBS 115574</name>
    <dbReference type="NCBI Taxonomy" id="1448317"/>
    <lineage>
        <taxon>Eukaryota</taxon>
        <taxon>Fungi</taxon>
        <taxon>Dikarya</taxon>
        <taxon>Ascomycota</taxon>
        <taxon>Pezizomycotina</taxon>
        <taxon>Eurotiomycetes</taxon>
        <taxon>Eurotiomycetidae</taxon>
        <taxon>Eurotiales</taxon>
        <taxon>Aspergillaceae</taxon>
        <taxon>Aspergillus</taxon>
        <taxon>Aspergillus subgen. Circumdati</taxon>
    </lineage>
</organism>
<proteinExistence type="predicted"/>
<dbReference type="EMBL" id="KZ824546">
    <property type="protein sequence ID" value="RAK90046.1"/>
    <property type="molecule type" value="Genomic_DNA"/>
</dbReference>
<gene>
    <name evidence="1" type="ORF">BO79DRAFT_227602</name>
</gene>
<reference evidence="1" key="1">
    <citation type="submission" date="2018-02" db="EMBL/GenBank/DDBJ databases">
        <title>The genomes of Aspergillus section Nigri reveals drivers in fungal speciation.</title>
        <authorList>
            <consortium name="DOE Joint Genome Institute"/>
            <person name="Vesth T.C."/>
            <person name="Nybo J."/>
            <person name="Theobald S."/>
            <person name="Brandl J."/>
            <person name="Frisvad J.C."/>
            <person name="Nielsen K.F."/>
            <person name="Lyhne E.K."/>
            <person name="Kogle M.E."/>
            <person name="Kuo A."/>
            <person name="Riley R."/>
            <person name="Clum A."/>
            <person name="Nolan M."/>
            <person name="Lipzen A."/>
            <person name="Salamov A."/>
            <person name="Henrissat B."/>
            <person name="Wiebenga A."/>
            <person name="De vries R.P."/>
            <person name="Grigoriev I.V."/>
            <person name="Mortensen U.H."/>
            <person name="Andersen M.R."/>
            <person name="Baker S.E."/>
        </authorList>
    </citation>
    <scope>NUCLEOTIDE SEQUENCE</scope>
    <source>
        <strain evidence="1">CBS 115574</strain>
    </source>
</reference>
<evidence type="ECO:0000313" key="1">
    <source>
        <dbReference type="EMBL" id="RAK90046.1"/>
    </source>
</evidence>
<name>A0ACD1IIX2_9EURO</name>
<accession>A0ACD1IIX2</accession>
<dbReference type="Proteomes" id="UP000249748">
    <property type="component" value="Unassembled WGS sequence"/>
</dbReference>
<sequence length="499" mass="54807">MATVPDRGWWATPCLIRLNLCLISLTFLSSTNGYDSSLLNGLQSLPVWMSFMGTPGGTWLGFINTLYWIGAASTAAPAAWFSNRFGRKTVIWAGMAFLATGTALQTAAPSRALFMVGRVLAGASMGFMNNAGPALIAEVAYPRHQGIATALYMTSYYFGSIAAAWIVYGTRTLGDSNWAWRIPSLCQLLMPCIALPGLLVIPESPRWMIAQGRVDEARQTVTKIYADGAEGLEWVDATVEHIQASLMAEEEEESSAGYAVMLRTPSNRHRLFISLSLGFFDQWVGNGPLSYYFTLILGTLGVTNTGDQLLISACLQIWNLIFAVGGAVSVNRLGRRPLFLTSAGIMLVSYILMTGLSGAFATTGNAKTGMAFIPFVFIYFAGYDIALTPLLTSYPCEIWPFRLRSRGLSVTWMSCIVAVIFNTFVNPIALDAIGWKYYILYVVLLVIYGLVLYFFYPETRGRTLEEMAAVFDRTVVVAVDPESDMKKDEKDEKVCCEKA</sequence>